<dbReference type="RefSeq" id="WP_369173396.1">
    <property type="nucleotide sequence ID" value="NZ_CP163439.1"/>
</dbReference>
<name>A0AB39QBF4_9ACTN</name>
<protein>
    <submittedName>
        <fullName evidence="3">Alpha/beta hydrolase</fullName>
    </submittedName>
</protein>
<sequence>MSIVESVLRYGPSPWHRIDLYNPRGTSADSRIVLFHGGFWRHDRIARDLEPLAIALVRRHRAVAVVEYRPVWDGGSWPGAAEDGALALEALSAQDPAWNEAVLAGHSAGAHLAMAAVTGRAAGRELVLLAPVVHLEHAASLGVGVGAVGHFTGAHLAAGGTLAEATPRPDRADVAGLSVVRAGSDQTVPDALTDVQLGGWRADGLAPEEHVVPEARHMHLVNPERPGCSVTLELLTASAGARA</sequence>
<dbReference type="Gene3D" id="3.40.50.1820">
    <property type="entry name" value="alpha/beta hydrolase"/>
    <property type="match status" value="1"/>
</dbReference>
<organism evidence="3">
    <name type="scientific">Streptomyces sp. R28</name>
    <dbReference type="NCBI Taxonomy" id="3238628"/>
    <lineage>
        <taxon>Bacteria</taxon>
        <taxon>Bacillati</taxon>
        <taxon>Actinomycetota</taxon>
        <taxon>Actinomycetes</taxon>
        <taxon>Kitasatosporales</taxon>
        <taxon>Streptomycetaceae</taxon>
        <taxon>Streptomyces</taxon>
    </lineage>
</organism>
<dbReference type="EMBL" id="CP163439">
    <property type="protein sequence ID" value="XDQ38693.1"/>
    <property type="molecule type" value="Genomic_DNA"/>
</dbReference>
<dbReference type="InterPro" id="IPR049492">
    <property type="entry name" value="BD-FAE-like_dom"/>
</dbReference>
<dbReference type="AlphaFoldDB" id="A0AB39QBF4"/>
<dbReference type="SUPFAM" id="SSF53474">
    <property type="entry name" value="alpha/beta-Hydrolases"/>
    <property type="match status" value="1"/>
</dbReference>
<gene>
    <name evidence="3" type="ORF">AB5J49_38015</name>
</gene>
<dbReference type="InterPro" id="IPR029058">
    <property type="entry name" value="AB_hydrolase_fold"/>
</dbReference>
<evidence type="ECO:0000313" key="3">
    <source>
        <dbReference type="EMBL" id="XDQ38693.1"/>
    </source>
</evidence>
<dbReference type="GO" id="GO:0016787">
    <property type="term" value="F:hydrolase activity"/>
    <property type="evidence" value="ECO:0007669"/>
    <property type="project" value="UniProtKB-KW"/>
</dbReference>
<evidence type="ECO:0000256" key="1">
    <source>
        <dbReference type="ARBA" id="ARBA00022801"/>
    </source>
</evidence>
<keyword evidence="1 3" id="KW-0378">Hydrolase</keyword>
<dbReference type="InterPro" id="IPR050300">
    <property type="entry name" value="GDXG_lipolytic_enzyme"/>
</dbReference>
<reference evidence="3" key="1">
    <citation type="submission" date="2024-07" db="EMBL/GenBank/DDBJ databases">
        <authorList>
            <person name="Yu S.T."/>
        </authorList>
    </citation>
    <scope>NUCLEOTIDE SEQUENCE</scope>
    <source>
        <strain evidence="3">R28</strain>
    </source>
</reference>
<accession>A0AB39QBF4</accession>
<feature type="domain" description="BD-FAE-like" evidence="2">
    <location>
        <begin position="18"/>
        <end position="118"/>
    </location>
</feature>
<proteinExistence type="predicted"/>
<dbReference type="Pfam" id="PF20434">
    <property type="entry name" value="BD-FAE"/>
    <property type="match status" value="1"/>
</dbReference>
<dbReference type="PANTHER" id="PTHR48081">
    <property type="entry name" value="AB HYDROLASE SUPERFAMILY PROTEIN C4A8.06C"/>
    <property type="match status" value="1"/>
</dbReference>
<evidence type="ECO:0000259" key="2">
    <source>
        <dbReference type="Pfam" id="PF20434"/>
    </source>
</evidence>